<reference evidence="2" key="1">
    <citation type="submission" date="2021-11" db="EMBL/GenBank/DDBJ databases">
        <authorList>
            <person name="Herlambang A."/>
            <person name="Guo Y."/>
            <person name="Takashima Y."/>
            <person name="Nishizawa T."/>
        </authorList>
    </citation>
    <scope>NUCLEOTIDE SEQUENCE</scope>
    <source>
        <strain evidence="2">E1425</strain>
    </source>
</reference>
<protein>
    <submittedName>
        <fullName evidence="2">Uncharacterized protein</fullName>
    </submittedName>
</protein>
<dbReference type="Gene3D" id="3.80.10.10">
    <property type="entry name" value="Ribonuclease Inhibitor"/>
    <property type="match status" value="1"/>
</dbReference>
<dbReference type="AlphaFoldDB" id="A0A9P3H1J7"/>
<evidence type="ECO:0000313" key="2">
    <source>
        <dbReference type="EMBL" id="GJJ68400.1"/>
    </source>
</evidence>
<sequence length="569" mass="63934">MDLPPPKEQCRNPLDLPEIVQHVGLYLTLPSLKASLCVSRTWHVSLASLVWSDVRICPDSGYPAERVPSFHAVRKYSSLVRKLQICYTHSVDFSQDLDDEDDSTASSHLITYPFLSELVMTPSMGAAKVADPSVCAFVRRHQDTLEEVWLNLTGPVELFEALAETPRLRRLTMVHPLEIEDPEQWISLYERLWSRIRVVGFMGAFPEVISPSSSSISVTTIPPQTKTISTEGWRRSAGPNRTEDLFLRLQDVSVYSAHIWILEQLPELIRLCWCMSMMSPLQHRLLSTRSKSPMCALADIIQSGESLQRLEDLELAHIRFRNEDFMALMRAIPQLTRLCLPSSNFNLGSWKGLQAVAPSHLLTLRELDLYGCKDLSGAAIQSMLTTIPNLESFSANEVTDAEILEDDRPWVCLKLKVLNLRFLVRSSSSHGMICARLSTLTRLEALISGTPSAGFGSTLRLLLRGKEDEKEEKGEVEWSSGRGEDGRGEDGRGEDGREGDEEGDYGHEEDKAVRGGLDLLKGLKQLQVLILPPSDRPKAAEARWMLKHWPVLCLPSKSTLENRIRNSEL</sequence>
<name>A0A9P3H1J7_9FUNG</name>
<dbReference type="EMBL" id="BQFW01000001">
    <property type="protein sequence ID" value="GJJ68400.1"/>
    <property type="molecule type" value="Genomic_DNA"/>
</dbReference>
<keyword evidence="3" id="KW-1185">Reference proteome</keyword>
<accession>A0A9P3H1J7</accession>
<reference evidence="2" key="2">
    <citation type="journal article" date="2022" name="Microbiol. Resour. Announc.">
        <title>Whole-Genome Sequence of Entomortierella parvispora E1425, a Mucoromycotan Fungus Associated with Burkholderiaceae-Related Endosymbiotic Bacteria.</title>
        <authorList>
            <person name="Herlambang A."/>
            <person name="Guo Y."/>
            <person name="Takashima Y."/>
            <person name="Narisawa K."/>
            <person name="Ohta H."/>
            <person name="Nishizawa T."/>
        </authorList>
    </citation>
    <scope>NUCLEOTIDE SEQUENCE</scope>
    <source>
        <strain evidence="2">E1425</strain>
    </source>
</reference>
<gene>
    <name evidence="2" type="ORF">EMPS_00746</name>
</gene>
<dbReference type="InterPro" id="IPR032675">
    <property type="entry name" value="LRR_dom_sf"/>
</dbReference>
<comment type="caution">
    <text evidence="2">The sequence shown here is derived from an EMBL/GenBank/DDBJ whole genome shotgun (WGS) entry which is preliminary data.</text>
</comment>
<proteinExistence type="predicted"/>
<dbReference type="OrthoDB" id="2408261at2759"/>
<dbReference type="Proteomes" id="UP000827284">
    <property type="component" value="Unassembled WGS sequence"/>
</dbReference>
<evidence type="ECO:0000313" key="3">
    <source>
        <dbReference type="Proteomes" id="UP000827284"/>
    </source>
</evidence>
<organism evidence="2 3">
    <name type="scientific">Entomortierella parvispora</name>
    <dbReference type="NCBI Taxonomy" id="205924"/>
    <lineage>
        <taxon>Eukaryota</taxon>
        <taxon>Fungi</taxon>
        <taxon>Fungi incertae sedis</taxon>
        <taxon>Mucoromycota</taxon>
        <taxon>Mortierellomycotina</taxon>
        <taxon>Mortierellomycetes</taxon>
        <taxon>Mortierellales</taxon>
        <taxon>Mortierellaceae</taxon>
        <taxon>Entomortierella</taxon>
    </lineage>
</organism>
<feature type="compositionally biased region" description="Basic and acidic residues" evidence="1">
    <location>
        <begin position="466"/>
        <end position="496"/>
    </location>
</feature>
<evidence type="ECO:0000256" key="1">
    <source>
        <dbReference type="SAM" id="MobiDB-lite"/>
    </source>
</evidence>
<feature type="region of interest" description="Disordered" evidence="1">
    <location>
        <begin position="466"/>
        <end position="508"/>
    </location>
</feature>
<dbReference type="SUPFAM" id="SSF52047">
    <property type="entry name" value="RNI-like"/>
    <property type="match status" value="1"/>
</dbReference>